<sequence length="432" mass="49366">MSPQNNGKHGGVNHMLRLISQAKDTLTHVFENGTIRETHENANDLRKLKEARVVIVTSRGYRVHPKMEALMNYFLETEASSFLGTQHAERIPEIQSLAQEYLEAKLNGKREQEADRFNSLEGVVYEITMDLQESCRRLRNRISYDFGYGHTLTQKQKENQVAIEQAEKLVTGMKAFSFKLLSEMAGDNSELNTLFCSEMHSAIRSCQQELGSILIQLRALMLKYRNRERDKDLINAFDRFIDQEPHWTPSDDLILPDEIAKQHGIPVFWLSEPIQFAHHPNPDDMDQEPELADIVEKITAQPAEQEELPVVEEAERRELTLDVEIQELIEADIDSHCDTFFAEAFIGKGKTSISALEYYEQINSDLPEDLDQLTCAKDVWLFSVLNFHSSMLPEDSKGFTVEPIGSYTYLAKGSNIGYGNLHLEDVSIARKL</sequence>
<protein>
    <submittedName>
        <fullName evidence="1">Uncharacterized protein</fullName>
    </submittedName>
</protein>
<evidence type="ECO:0000313" key="2">
    <source>
        <dbReference type="Proteomes" id="UP000092819"/>
    </source>
</evidence>
<accession>A0A1C3J8A6</accession>
<keyword evidence="2" id="KW-1185">Reference proteome</keyword>
<dbReference type="AlphaFoldDB" id="A0A1C3J8A6"/>
<dbReference type="Proteomes" id="UP000092819">
    <property type="component" value="Unassembled WGS sequence"/>
</dbReference>
<reference evidence="2" key="1">
    <citation type="submission" date="2016-06" db="EMBL/GenBank/DDBJ databases">
        <authorList>
            <person name="Rodrigo-Torres L."/>
            <person name="Arahal D.R."/>
        </authorList>
    </citation>
    <scope>NUCLEOTIDE SEQUENCE [LARGE SCALE GENOMIC DNA]</scope>
    <source>
        <strain evidence="2">CECT 7224</strain>
    </source>
</reference>
<name>A0A1C3J8A6_9VIBR</name>
<gene>
    <name evidence="1" type="ORF">VCE7224_00069</name>
</gene>
<dbReference type="EMBL" id="FLQZ01000002">
    <property type="protein sequence ID" value="SBT11353.1"/>
    <property type="molecule type" value="Genomic_DNA"/>
</dbReference>
<evidence type="ECO:0000313" key="1">
    <source>
        <dbReference type="EMBL" id="SBT11353.1"/>
    </source>
</evidence>
<proteinExistence type="predicted"/>
<organism evidence="1 2">
    <name type="scientific">Vibrio celticus</name>
    <dbReference type="NCBI Taxonomy" id="446372"/>
    <lineage>
        <taxon>Bacteria</taxon>
        <taxon>Pseudomonadati</taxon>
        <taxon>Pseudomonadota</taxon>
        <taxon>Gammaproteobacteria</taxon>
        <taxon>Vibrionales</taxon>
        <taxon>Vibrionaceae</taxon>
        <taxon>Vibrio</taxon>
    </lineage>
</organism>
<dbReference type="RefSeq" id="WP_065675179.1">
    <property type="nucleotide sequence ID" value="NZ_AP025463.1"/>
</dbReference>